<protein>
    <submittedName>
        <fullName evidence="1">Uncharacterized protein</fullName>
    </submittedName>
</protein>
<evidence type="ECO:0000313" key="2">
    <source>
        <dbReference type="Proteomes" id="UP000289738"/>
    </source>
</evidence>
<reference evidence="1 2" key="1">
    <citation type="submission" date="2019-01" db="EMBL/GenBank/DDBJ databases">
        <title>Sequencing of cultivated peanut Arachis hypogaea provides insights into genome evolution and oil improvement.</title>
        <authorList>
            <person name="Chen X."/>
        </authorList>
    </citation>
    <scope>NUCLEOTIDE SEQUENCE [LARGE SCALE GENOMIC DNA]</scope>
    <source>
        <strain evidence="2">cv. Fuhuasheng</strain>
        <tissue evidence="1">Leaves</tissue>
    </source>
</reference>
<sequence>MKEAKDLCMQEPSKKFKKNMEQSRPRRRALTCPTNSHDCRQLELSRDGGPLDSGLSGGLCLFWKNNVNIHVYAWFDNFIKTKISSGNDKDWKATFVYGHLNHKRRKEL</sequence>
<comment type="caution">
    <text evidence="1">The sequence shown here is derived from an EMBL/GenBank/DDBJ whole genome shotgun (WGS) entry which is preliminary data.</text>
</comment>
<accession>A0A445DP46</accession>
<keyword evidence="2" id="KW-1185">Reference proteome</keyword>
<dbReference type="EMBL" id="SDMP01000003">
    <property type="protein sequence ID" value="RYR64947.1"/>
    <property type="molecule type" value="Genomic_DNA"/>
</dbReference>
<gene>
    <name evidence="1" type="ORF">Ahy_A03g010967</name>
</gene>
<name>A0A445DP46_ARAHY</name>
<evidence type="ECO:0000313" key="1">
    <source>
        <dbReference type="EMBL" id="RYR64947.1"/>
    </source>
</evidence>
<proteinExistence type="predicted"/>
<dbReference type="AlphaFoldDB" id="A0A445DP46"/>
<organism evidence="1 2">
    <name type="scientific">Arachis hypogaea</name>
    <name type="common">Peanut</name>
    <dbReference type="NCBI Taxonomy" id="3818"/>
    <lineage>
        <taxon>Eukaryota</taxon>
        <taxon>Viridiplantae</taxon>
        <taxon>Streptophyta</taxon>
        <taxon>Embryophyta</taxon>
        <taxon>Tracheophyta</taxon>
        <taxon>Spermatophyta</taxon>
        <taxon>Magnoliopsida</taxon>
        <taxon>eudicotyledons</taxon>
        <taxon>Gunneridae</taxon>
        <taxon>Pentapetalae</taxon>
        <taxon>rosids</taxon>
        <taxon>fabids</taxon>
        <taxon>Fabales</taxon>
        <taxon>Fabaceae</taxon>
        <taxon>Papilionoideae</taxon>
        <taxon>50 kb inversion clade</taxon>
        <taxon>dalbergioids sensu lato</taxon>
        <taxon>Dalbergieae</taxon>
        <taxon>Pterocarpus clade</taxon>
        <taxon>Arachis</taxon>
    </lineage>
</organism>
<dbReference type="Proteomes" id="UP000289738">
    <property type="component" value="Chromosome A03"/>
</dbReference>